<gene>
    <name evidence="2" type="ORF">V6N12_015479</name>
</gene>
<feature type="region of interest" description="Disordered" evidence="1">
    <location>
        <begin position="130"/>
        <end position="183"/>
    </location>
</feature>
<dbReference type="Proteomes" id="UP001472677">
    <property type="component" value="Unassembled WGS sequence"/>
</dbReference>
<feature type="region of interest" description="Disordered" evidence="1">
    <location>
        <begin position="232"/>
        <end position="273"/>
    </location>
</feature>
<name>A0ABR2DP69_9ROSI</name>
<proteinExistence type="predicted"/>
<evidence type="ECO:0000256" key="1">
    <source>
        <dbReference type="SAM" id="MobiDB-lite"/>
    </source>
</evidence>
<dbReference type="Gene3D" id="3.20.20.210">
    <property type="match status" value="1"/>
</dbReference>
<reference evidence="2 3" key="1">
    <citation type="journal article" date="2024" name="G3 (Bethesda)">
        <title>Genome assembly of Hibiscus sabdariffa L. provides insights into metabolisms of medicinal natural products.</title>
        <authorList>
            <person name="Kim T."/>
        </authorList>
    </citation>
    <scope>NUCLEOTIDE SEQUENCE [LARGE SCALE GENOMIC DNA]</scope>
    <source>
        <strain evidence="2">TK-2024</strain>
        <tissue evidence="2">Old leaves</tissue>
    </source>
</reference>
<keyword evidence="3" id="KW-1185">Reference proteome</keyword>
<sequence length="317" mass="34432">MQRHRWSSLSWSDGHPWLDPSGILIVSSKHIIHHNGLLFAKIIAVSALQLKTCGEVISELKAAGASWIQLDAPTLVLDLDLHKLQAFTWQAPKMSAIMNKIGETLHMGDDDKKEQKQKREGYFDVGVGQGQAYADGSTENKEEGYYDDGADQGQTYTDGNAKNKGEGYYDGGAGQGQDQTYADGSVENKGEEYYDTGAGQDQAYADGNVENKGEGYYDAGAGQGQAYADGNAENKGKGYDDAGTDQGEAYGYDSVEPKEKGYDDDGAGQGQDYAYGSAENKGKGYYDAVFLTLYSIGVHEINVWLVEIFVFLYACTL</sequence>
<protein>
    <submittedName>
        <fullName evidence="2">Uncharacterized protein</fullName>
    </submittedName>
</protein>
<dbReference type="InterPro" id="IPR038071">
    <property type="entry name" value="UROD/MetE-like_sf"/>
</dbReference>
<dbReference type="EMBL" id="JBBPBM010000024">
    <property type="protein sequence ID" value="KAK8542901.1"/>
    <property type="molecule type" value="Genomic_DNA"/>
</dbReference>
<evidence type="ECO:0000313" key="2">
    <source>
        <dbReference type="EMBL" id="KAK8542901.1"/>
    </source>
</evidence>
<dbReference type="SUPFAM" id="SSF51726">
    <property type="entry name" value="UROD/MetE-like"/>
    <property type="match status" value="1"/>
</dbReference>
<evidence type="ECO:0000313" key="3">
    <source>
        <dbReference type="Proteomes" id="UP001472677"/>
    </source>
</evidence>
<accession>A0ABR2DP69</accession>
<organism evidence="2 3">
    <name type="scientific">Hibiscus sabdariffa</name>
    <name type="common">roselle</name>
    <dbReference type="NCBI Taxonomy" id="183260"/>
    <lineage>
        <taxon>Eukaryota</taxon>
        <taxon>Viridiplantae</taxon>
        <taxon>Streptophyta</taxon>
        <taxon>Embryophyta</taxon>
        <taxon>Tracheophyta</taxon>
        <taxon>Spermatophyta</taxon>
        <taxon>Magnoliopsida</taxon>
        <taxon>eudicotyledons</taxon>
        <taxon>Gunneridae</taxon>
        <taxon>Pentapetalae</taxon>
        <taxon>rosids</taxon>
        <taxon>malvids</taxon>
        <taxon>Malvales</taxon>
        <taxon>Malvaceae</taxon>
        <taxon>Malvoideae</taxon>
        <taxon>Hibiscus</taxon>
    </lineage>
</organism>
<comment type="caution">
    <text evidence="2">The sequence shown here is derived from an EMBL/GenBank/DDBJ whole genome shotgun (WGS) entry which is preliminary data.</text>
</comment>